<evidence type="ECO:0000313" key="2">
    <source>
        <dbReference type="EMBL" id="CAA9370531.1"/>
    </source>
</evidence>
<feature type="transmembrane region" description="Helical" evidence="1">
    <location>
        <begin position="16"/>
        <end position="38"/>
    </location>
</feature>
<accession>A0A6J4MZ50</accession>
<name>A0A6J4MZ50_9ACTN</name>
<keyword evidence="1" id="KW-0812">Transmembrane</keyword>
<evidence type="ECO:0008006" key="3">
    <source>
        <dbReference type="Google" id="ProtNLM"/>
    </source>
</evidence>
<dbReference type="AlphaFoldDB" id="A0A6J4MZ50"/>
<proteinExistence type="predicted"/>
<gene>
    <name evidence="2" type="ORF">AVDCRST_MAG06-18</name>
</gene>
<feature type="transmembrane region" description="Helical" evidence="1">
    <location>
        <begin position="83"/>
        <end position="108"/>
    </location>
</feature>
<dbReference type="RefSeq" id="WP_295655935.1">
    <property type="nucleotide sequence ID" value="NZ_CADCUP010000001.1"/>
</dbReference>
<dbReference type="Pfam" id="PF11188">
    <property type="entry name" value="DUF2975"/>
    <property type="match status" value="1"/>
</dbReference>
<keyword evidence="1" id="KW-1133">Transmembrane helix</keyword>
<dbReference type="EMBL" id="CADCUP010000001">
    <property type="protein sequence ID" value="CAA9370531.1"/>
    <property type="molecule type" value="Genomic_DNA"/>
</dbReference>
<evidence type="ECO:0000256" key="1">
    <source>
        <dbReference type="SAM" id="Phobius"/>
    </source>
</evidence>
<sequence>MARLDFDRWDYAATKLLLLVGLLGVPLVVVGLPLAAWAGGDALVWPAVLEEQARVTSPALRDGASAAWDGGAEVTLADASGTLWLLTLLPALVVAAAAPLVTGPLLGLVRTIQRGESFSDAAVRRLRVVGLTLLLAPWAHHALTGIANAAVLEEAFGQEFWFSVVIPAGTLAISALGLALGAVAEAFRQGARLRDDVEGLV</sequence>
<protein>
    <recommendedName>
        <fullName evidence="3">DUF2975 domain-containing protein</fullName>
    </recommendedName>
</protein>
<feature type="transmembrane region" description="Helical" evidence="1">
    <location>
        <begin position="128"/>
        <end position="148"/>
    </location>
</feature>
<keyword evidence="1" id="KW-0472">Membrane</keyword>
<organism evidence="2">
    <name type="scientific">uncultured Nocardioides sp</name>
    <dbReference type="NCBI Taxonomy" id="198441"/>
    <lineage>
        <taxon>Bacteria</taxon>
        <taxon>Bacillati</taxon>
        <taxon>Actinomycetota</taxon>
        <taxon>Actinomycetes</taxon>
        <taxon>Propionibacteriales</taxon>
        <taxon>Nocardioidaceae</taxon>
        <taxon>Nocardioides</taxon>
        <taxon>environmental samples</taxon>
    </lineage>
</organism>
<reference evidence="2" key="1">
    <citation type="submission" date="2020-02" db="EMBL/GenBank/DDBJ databases">
        <authorList>
            <person name="Meier V. D."/>
        </authorList>
    </citation>
    <scope>NUCLEOTIDE SEQUENCE</scope>
    <source>
        <strain evidence="2">AVDCRST_MAG06</strain>
    </source>
</reference>
<feature type="transmembrane region" description="Helical" evidence="1">
    <location>
        <begin position="160"/>
        <end position="184"/>
    </location>
</feature>
<dbReference type="InterPro" id="IPR021354">
    <property type="entry name" value="DUF2975"/>
</dbReference>